<feature type="compositionally biased region" description="Low complexity" evidence="1">
    <location>
        <begin position="55"/>
        <end position="70"/>
    </location>
</feature>
<protein>
    <submittedName>
        <fullName evidence="2">Uncharacterized protein</fullName>
    </submittedName>
</protein>
<evidence type="ECO:0000313" key="2">
    <source>
        <dbReference type="EMBL" id="KAF5333920.1"/>
    </source>
</evidence>
<dbReference type="EMBL" id="JAACJM010000279">
    <property type="protein sequence ID" value="KAF5333920.1"/>
    <property type="molecule type" value="Genomic_DNA"/>
</dbReference>
<dbReference type="AlphaFoldDB" id="A0A8H5C2G1"/>
<sequence>MAQEHPTFYFHDEGKMLVFSVENVLFRTPVGLLILHSDMIRGLMSFKQRPITVDTTSATQDTTAGQSQQQRIPYPEKEGDEGSRSNPIVISGLTADGFAGVLSWIWKPPYKNYEDPDNSPSRLIDIIEASRYLMIQSCGRWAINQLKLVKPPLSSISKLALSHCYLIFDADWIGSAVSELVLDGPVKSIGQPESLSELSSTVVHIISAAHVTLLQERINLTQSIVKVDPSEYCDAKTHDEVCHPIWINIWWGTVARRLLHPRNPLPLSEIASVVAAASRGEPGGVEMNVSCKFKYITEVKNGGHLDFQERIIAAAVDSVRKYLVTCHMNIEEFDVPVHLPGST</sequence>
<reference evidence="2 3" key="1">
    <citation type="journal article" date="2020" name="ISME J.">
        <title>Uncovering the hidden diversity of litter-decomposition mechanisms in mushroom-forming fungi.</title>
        <authorList>
            <person name="Floudas D."/>
            <person name="Bentzer J."/>
            <person name="Ahren D."/>
            <person name="Johansson T."/>
            <person name="Persson P."/>
            <person name="Tunlid A."/>
        </authorList>
    </citation>
    <scope>NUCLEOTIDE SEQUENCE [LARGE SCALE GENOMIC DNA]</scope>
    <source>
        <strain evidence="2 3">CBS 291.85</strain>
    </source>
</reference>
<evidence type="ECO:0000313" key="3">
    <source>
        <dbReference type="Proteomes" id="UP000559256"/>
    </source>
</evidence>
<accession>A0A8H5C2G1</accession>
<proteinExistence type="predicted"/>
<feature type="compositionally biased region" description="Basic and acidic residues" evidence="1">
    <location>
        <begin position="74"/>
        <end position="83"/>
    </location>
</feature>
<gene>
    <name evidence="2" type="ORF">D9758_017467</name>
</gene>
<evidence type="ECO:0000256" key="1">
    <source>
        <dbReference type="SAM" id="MobiDB-lite"/>
    </source>
</evidence>
<feature type="region of interest" description="Disordered" evidence="1">
    <location>
        <begin position="55"/>
        <end position="86"/>
    </location>
</feature>
<keyword evidence="3" id="KW-1185">Reference proteome</keyword>
<comment type="caution">
    <text evidence="2">The sequence shown here is derived from an EMBL/GenBank/DDBJ whole genome shotgun (WGS) entry which is preliminary data.</text>
</comment>
<dbReference type="Proteomes" id="UP000559256">
    <property type="component" value="Unassembled WGS sequence"/>
</dbReference>
<dbReference type="OrthoDB" id="2985972at2759"/>
<organism evidence="2 3">
    <name type="scientific">Tetrapyrgos nigripes</name>
    <dbReference type="NCBI Taxonomy" id="182062"/>
    <lineage>
        <taxon>Eukaryota</taxon>
        <taxon>Fungi</taxon>
        <taxon>Dikarya</taxon>
        <taxon>Basidiomycota</taxon>
        <taxon>Agaricomycotina</taxon>
        <taxon>Agaricomycetes</taxon>
        <taxon>Agaricomycetidae</taxon>
        <taxon>Agaricales</taxon>
        <taxon>Marasmiineae</taxon>
        <taxon>Marasmiaceae</taxon>
        <taxon>Tetrapyrgos</taxon>
    </lineage>
</organism>
<name>A0A8H5C2G1_9AGAR</name>